<proteinExistence type="predicted"/>
<sequence>MSKNKPGTRLKNRGKGARIEHEIKKRLQDSDYALIAQQAKSSFPSLICFGEYIKLVEYKTGRIKKSDIEKMKKLIRNIIKAQPLLANIIWGQIKFHKRTVWICPELKYSIA</sequence>
<dbReference type="EMBL" id="BARU01045214">
    <property type="protein sequence ID" value="GAH85738.1"/>
    <property type="molecule type" value="Genomic_DNA"/>
</dbReference>
<protein>
    <recommendedName>
        <fullName evidence="2">Holliday junction resolvase</fullName>
    </recommendedName>
</protein>
<comment type="caution">
    <text evidence="1">The sequence shown here is derived from an EMBL/GenBank/DDBJ whole genome shotgun (WGS) entry which is preliminary data.</text>
</comment>
<evidence type="ECO:0008006" key="2">
    <source>
        <dbReference type="Google" id="ProtNLM"/>
    </source>
</evidence>
<evidence type="ECO:0000313" key="1">
    <source>
        <dbReference type="EMBL" id="GAH85738.1"/>
    </source>
</evidence>
<name>X1KUT2_9ZZZZ</name>
<organism evidence="1">
    <name type="scientific">marine sediment metagenome</name>
    <dbReference type="NCBI Taxonomy" id="412755"/>
    <lineage>
        <taxon>unclassified sequences</taxon>
        <taxon>metagenomes</taxon>
        <taxon>ecological metagenomes</taxon>
    </lineage>
</organism>
<gene>
    <name evidence="1" type="ORF">S03H2_68698</name>
</gene>
<accession>X1KUT2</accession>
<dbReference type="AlphaFoldDB" id="X1KUT2"/>
<reference evidence="1" key="1">
    <citation type="journal article" date="2014" name="Front. Microbiol.">
        <title>High frequency of phylogenetically diverse reductive dehalogenase-homologous genes in deep subseafloor sedimentary metagenomes.</title>
        <authorList>
            <person name="Kawai M."/>
            <person name="Futagami T."/>
            <person name="Toyoda A."/>
            <person name="Takaki Y."/>
            <person name="Nishi S."/>
            <person name="Hori S."/>
            <person name="Arai W."/>
            <person name="Tsubouchi T."/>
            <person name="Morono Y."/>
            <person name="Uchiyama I."/>
            <person name="Ito T."/>
            <person name="Fujiyama A."/>
            <person name="Inagaki F."/>
            <person name="Takami H."/>
        </authorList>
    </citation>
    <scope>NUCLEOTIDE SEQUENCE</scope>
    <source>
        <strain evidence="1">Expedition CK06-06</strain>
    </source>
</reference>
<feature type="non-terminal residue" evidence="1">
    <location>
        <position position="111"/>
    </location>
</feature>